<reference evidence="1" key="1">
    <citation type="journal article" date="2014" name="Front. Microbiol.">
        <title>High frequency of phylogenetically diverse reductive dehalogenase-homologous genes in deep subseafloor sedimentary metagenomes.</title>
        <authorList>
            <person name="Kawai M."/>
            <person name="Futagami T."/>
            <person name="Toyoda A."/>
            <person name="Takaki Y."/>
            <person name="Nishi S."/>
            <person name="Hori S."/>
            <person name="Arai W."/>
            <person name="Tsubouchi T."/>
            <person name="Morono Y."/>
            <person name="Uchiyama I."/>
            <person name="Ito T."/>
            <person name="Fujiyama A."/>
            <person name="Inagaki F."/>
            <person name="Takami H."/>
        </authorList>
    </citation>
    <scope>NUCLEOTIDE SEQUENCE</scope>
    <source>
        <strain evidence="1">Expedition CK06-06</strain>
    </source>
</reference>
<proteinExistence type="predicted"/>
<dbReference type="AlphaFoldDB" id="X1D7P2"/>
<protein>
    <recommendedName>
        <fullName evidence="2">Glycosyl hydrolase family 32 N-terminal domain-containing protein</fullName>
    </recommendedName>
</protein>
<evidence type="ECO:0008006" key="2">
    <source>
        <dbReference type="Google" id="ProtNLM"/>
    </source>
</evidence>
<name>X1D7P2_9ZZZZ</name>
<organism evidence="1">
    <name type="scientific">marine sediment metagenome</name>
    <dbReference type="NCBI Taxonomy" id="412755"/>
    <lineage>
        <taxon>unclassified sequences</taxon>
        <taxon>metagenomes</taxon>
        <taxon>ecological metagenomes</taxon>
    </lineage>
</organism>
<gene>
    <name evidence="1" type="ORF">S01H4_40147</name>
</gene>
<accession>X1D7P2</accession>
<dbReference type="EMBL" id="BART01021828">
    <property type="protein sequence ID" value="GAH04305.1"/>
    <property type="molecule type" value="Genomic_DNA"/>
</dbReference>
<comment type="caution">
    <text evidence="1">The sequence shown here is derived from an EMBL/GenBank/DDBJ whole genome shotgun (WGS) entry which is preliminary data.</text>
</comment>
<sequence>MRSDDLADADSWRFWDGDGFNGRFVNPYTDSFETVDEHVCAPLNFDDIRAMHSSLTYNEYLDRYMLLGDSSEGDTEGFYYSLSEDLIKWTPQCLIFEGPPPGSEINPSDTGYLYPSFLDPESTSRSFGTVGKTAYIYYTRFNDTTGGSGDRDLMRIPVEFFRY</sequence>
<evidence type="ECO:0000313" key="1">
    <source>
        <dbReference type="EMBL" id="GAH04305.1"/>
    </source>
</evidence>